<name>A0A7R9QBY3_9ACAR</name>
<dbReference type="EMBL" id="CAJPVJ010000496">
    <property type="protein sequence ID" value="CAG2162661.1"/>
    <property type="molecule type" value="Genomic_DNA"/>
</dbReference>
<dbReference type="InterPro" id="IPR040626">
    <property type="entry name" value="Pepdidase_M14_N"/>
</dbReference>
<proteinExistence type="inferred from homology"/>
<organism evidence="5">
    <name type="scientific">Oppiella nova</name>
    <dbReference type="NCBI Taxonomy" id="334625"/>
    <lineage>
        <taxon>Eukaryota</taxon>
        <taxon>Metazoa</taxon>
        <taxon>Ecdysozoa</taxon>
        <taxon>Arthropoda</taxon>
        <taxon>Chelicerata</taxon>
        <taxon>Arachnida</taxon>
        <taxon>Acari</taxon>
        <taxon>Acariformes</taxon>
        <taxon>Sarcoptiformes</taxon>
        <taxon>Oribatida</taxon>
        <taxon>Brachypylina</taxon>
        <taxon>Oppioidea</taxon>
        <taxon>Oppiidae</taxon>
        <taxon>Oppiella</taxon>
    </lineage>
</organism>
<dbReference type="Pfam" id="PF00246">
    <property type="entry name" value="Peptidase_M14"/>
    <property type="match status" value="1"/>
</dbReference>
<dbReference type="Gene3D" id="3.40.630.10">
    <property type="entry name" value="Zn peptidases"/>
    <property type="match status" value="1"/>
</dbReference>
<evidence type="ECO:0000256" key="1">
    <source>
        <dbReference type="ARBA" id="ARBA00001947"/>
    </source>
</evidence>
<dbReference type="GO" id="GO:0004181">
    <property type="term" value="F:metallocarboxypeptidase activity"/>
    <property type="evidence" value="ECO:0007669"/>
    <property type="project" value="InterPro"/>
</dbReference>
<evidence type="ECO:0000256" key="3">
    <source>
        <dbReference type="PROSITE-ProRule" id="PRU01379"/>
    </source>
</evidence>
<dbReference type="AlphaFoldDB" id="A0A7R9QBY3"/>
<dbReference type="InterPro" id="IPR050821">
    <property type="entry name" value="Cytosolic_carboxypeptidase"/>
</dbReference>
<evidence type="ECO:0000259" key="4">
    <source>
        <dbReference type="PROSITE" id="PS52035"/>
    </source>
</evidence>
<reference evidence="5" key="1">
    <citation type="submission" date="2020-11" db="EMBL/GenBank/DDBJ databases">
        <authorList>
            <person name="Tran Van P."/>
        </authorList>
    </citation>
    <scope>NUCLEOTIDE SEQUENCE</scope>
</reference>
<dbReference type="Proteomes" id="UP000728032">
    <property type="component" value="Unassembled WGS sequence"/>
</dbReference>
<dbReference type="InterPro" id="IPR000834">
    <property type="entry name" value="Peptidase_M14"/>
</dbReference>
<comment type="similarity">
    <text evidence="2 3">Belongs to the peptidase M14 family.</text>
</comment>
<comment type="cofactor">
    <cofactor evidence="1">
        <name>Zn(2+)</name>
        <dbReference type="ChEBI" id="CHEBI:29105"/>
    </cofactor>
</comment>
<dbReference type="GO" id="GO:0008270">
    <property type="term" value="F:zinc ion binding"/>
    <property type="evidence" value="ECO:0007669"/>
    <property type="project" value="InterPro"/>
</dbReference>
<dbReference type="PANTHER" id="PTHR12756:SF11">
    <property type="entry name" value="CYTOSOLIC CARBOXYPEPTIDASE 1"/>
    <property type="match status" value="1"/>
</dbReference>
<gene>
    <name evidence="5" type="ORF">ONB1V03_LOCUS2253</name>
</gene>
<dbReference type="Pfam" id="PF18027">
    <property type="entry name" value="Pepdidase_M14_N"/>
    <property type="match status" value="1"/>
</dbReference>
<dbReference type="PANTHER" id="PTHR12756">
    <property type="entry name" value="CYTOSOLIC CARBOXYPEPTIDASE"/>
    <property type="match status" value="1"/>
</dbReference>
<dbReference type="PROSITE" id="PS52035">
    <property type="entry name" value="PEPTIDASE_M14"/>
    <property type="match status" value="1"/>
</dbReference>
<dbReference type="EMBL" id="OC915321">
    <property type="protein sequence ID" value="CAD7639862.1"/>
    <property type="molecule type" value="Genomic_DNA"/>
</dbReference>
<feature type="domain" description="Peptidase M14" evidence="4">
    <location>
        <begin position="192"/>
        <end position="472"/>
    </location>
</feature>
<evidence type="ECO:0000313" key="6">
    <source>
        <dbReference type="Proteomes" id="UP000728032"/>
    </source>
</evidence>
<dbReference type="GO" id="GO:0006508">
    <property type="term" value="P:proteolysis"/>
    <property type="evidence" value="ECO:0007669"/>
    <property type="project" value="InterPro"/>
</dbReference>
<evidence type="ECO:0000313" key="5">
    <source>
        <dbReference type="EMBL" id="CAD7639862.1"/>
    </source>
</evidence>
<dbReference type="SUPFAM" id="SSF53187">
    <property type="entry name" value="Zn-dependent exopeptidases"/>
    <property type="match status" value="1"/>
</dbReference>
<evidence type="ECO:0000256" key="2">
    <source>
        <dbReference type="ARBA" id="ARBA00005988"/>
    </source>
</evidence>
<keyword evidence="6" id="KW-1185">Reference proteome</keyword>
<accession>A0A7R9QBY3</accession>
<feature type="active site" description="Proton donor/acceptor" evidence="3">
    <location>
        <position position="436"/>
    </location>
</feature>
<sequence>MIKSEKEGKRKEVFMESADWRQVYTQMATKTISIQPIVTLAEPDLAANIGNNKLEELLMNESEDMWKTARTKLMDHIIERIDKKTKEWFVVYDVNNENNVLHKNKLQFESRFESGNLRKVLQNDFMSNEYTLLLNTDINTSSHVQWFYFKVSNMKPEVEYVFHIINCEKQNSLYNEGQRPVMFSTKESLVCDKPFWKRVGHSIAYYRNHYLTDDSIEKQTLCTSLAGNEVPVLTITSCKSPDNETGRQYIVLMGRVHPSETNSSWILKGCIDFLLSDKMSAKKLLESYVFKIIPMSNPDGVINGNSRTGAQGEDLNRQWRRPNPLLHPTVYHMKALIKYLSHISNDTNPVVLVDFHGHSRRKNIFVYGCCPSMSWKRSDRNKAEDNSHLALPLLLNLTAPAFSLNYCSYNIEESRERTARITLWRELGLKASYTLECSQAGCDQGLYDGFHLGINELTEMGHKFCAALNRLQFIYDPNNSRPIPAVPFELLLESQDLLTNVSEANSEDTDSLHPF</sequence>
<dbReference type="OrthoDB" id="6505355at2759"/>
<protein>
    <recommendedName>
        <fullName evidence="4">Peptidase M14 domain-containing protein</fullName>
    </recommendedName>
</protein>